<dbReference type="Proteomes" id="UP001497512">
    <property type="component" value="Chromosome 11"/>
</dbReference>
<organism evidence="1 2">
    <name type="scientific">Sphagnum troendelagicum</name>
    <dbReference type="NCBI Taxonomy" id="128251"/>
    <lineage>
        <taxon>Eukaryota</taxon>
        <taxon>Viridiplantae</taxon>
        <taxon>Streptophyta</taxon>
        <taxon>Embryophyta</taxon>
        <taxon>Bryophyta</taxon>
        <taxon>Sphagnophytina</taxon>
        <taxon>Sphagnopsida</taxon>
        <taxon>Sphagnales</taxon>
        <taxon>Sphagnaceae</taxon>
        <taxon>Sphagnum</taxon>
    </lineage>
</organism>
<gene>
    <name evidence="1" type="ORF">CSSPTR1EN2_LOCUS3632</name>
</gene>
<evidence type="ECO:0000313" key="2">
    <source>
        <dbReference type="Proteomes" id="UP001497512"/>
    </source>
</evidence>
<protein>
    <submittedName>
        <fullName evidence="1">Uncharacterized protein</fullName>
    </submittedName>
</protein>
<accession>A0ABP0TL59</accession>
<name>A0ABP0TL59_9BRYO</name>
<keyword evidence="2" id="KW-1185">Reference proteome</keyword>
<sequence>MEEVVEQVDQEVASSPIKRARSESSVVVARGDYYAVQGQETELEDFVVAAPPRKKLCIEDATDLPAIISNVLELEDLELRASDENSNSNSCSAGHENSCVLNSSEEEVGSYPAAGGQTSAALLPEHAVVIQSLFREEQQQSECSPLDKESDAARVLRSLEEELGVSSDSDDDYASSISSCMPTSAVQDQALVDAALSSWGEEIWNSTSVSNGAGDDVVSVLAGTTFEAHQVQDGLSAQVDIGFLNEASDDELGIPPSPNSQRVFADEDVKEVCEENMSKLSDQARTEHSAAAEDDGLCTEPVPAETTHLHEAVSWALHETSAESTGFEADPDWLNMPVGSLDFLLDFSTGSYVPVAT</sequence>
<evidence type="ECO:0000313" key="1">
    <source>
        <dbReference type="EMBL" id="CAK9196755.1"/>
    </source>
</evidence>
<proteinExistence type="predicted"/>
<dbReference type="EMBL" id="OZ019903">
    <property type="protein sequence ID" value="CAK9196755.1"/>
    <property type="molecule type" value="Genomic_DNA"/>
</dbReference>
<reference evidence="1" key="1">
    <citation type="submission" date="2024-02" db="EMBL/GenBank/DDBJ databases">
        <authorList>
            <consortium name="ELIXIR-Norway"/>
            <consortium name="Elixir Norway"/>
        </authorList>
    </citation>
    <scope>NUCLEOTIDE SEQUENCE</scope>
</reference>